<sequence>MAESYWEFYRALVKRLMPVLKKGDGYSEEEIARAEARIGCRLPNLLREFYLLAGKREDINAVFERLLTPDEMERHGDVLAFYDENQSVCFWGVDIHDPRVEDPKVLRADNVSALIWEEDLPRLSEFLTAMLFLQAVNGGMRYCGVGAASSDKIAQAEGAWEAFHIGGVWKDRVLVRDGQALFISGDGVHPEVYAGARSLRKFLDLTRQFGAEWGYCTLDDE</sequence>
<accession>A0A402D5H7</accession>
<dbReference type="InterPro" id="IPR037883">
    <property type="entry name" value="Knr4/Smi1-like_sf"/>
</dbReference>
<dbReference type="Proteomes" id="UP000287394">
    <property type="component" value="Chromosome"/>
</dbReference>
<name>A0A402D5H7_9BACT</name>
<dbReference type="InterPro" id="IPR018958">
    <property type="entry name" value="Knr4/Smi1-like_dom"/>
</dbReference>
<dbReference type="SUPFAM" id="SSF160631">
    <property type="entry name" value="SMI1/KNR4-like"/>
    <property type="match status" value="1"/>
</dbReference>
<dbReference type="KEGG" id="ccot:CCAX7_18310"/>
<proteinExistence type="predicted"/>
<reference evidence="1 2" key="1">
    <citation type="journal article" date="2019" name="Int. J. Syst. Evol. Microbiol.">
        <title>Capsulimonas corticalis gen. nov., sp. nov., an aerobic capsulated bacterium, of a novel bacterial order, Capsulimonadales ord. nov., of the class Armatimonadia of the phylum Armatimonadetes.</title>
        <authorList>
            <person name="Li J."/>
            <person name="Kudo C."/>
            <person name="Tonouchi A."/>
        </authorList>
    </citation>
    <scope>NUCLEOTIDE SEQUENCE [LARGE SCALE GENOMIC DNA]</scope>
    <source>
        <strain evidence="1 2">AX-7</strain>
    </source>
</reference>
<organism evidence="1 2">
    <name type="scientific">Capsulimonas corticalis</name>
    <dbReference type="NCBI Taxonomy" id="2219043"/>
    <lineage>
        <taxon>Bacteria</taxon>
        <taxon>Bacillati</taxon>
        <taxon>Armatimonadota</taxon>
        <taxon>Armatimonadia</taxon>
        <taxon>Capsulimonadales</taxon>
        <taxon>Capsulimonadaceae</taxon>
        <taxon>Capsulimonas</taxon>
    </lineage>
</organism>
<dbReference type="RefSeq" id="WP_119324724.1">
    <property type="nucleotide sequence ID" value="NZ_AP025739.1"/>
</dbReference>
<protein>
    <submittedName>
        <fullName evidence="1">Uncharacterized protein</fullName>
    </submittedName>
</protein>
<dbReference type="Pfam" id="PF09346">
    <property type="entry name" value="SMI1_KNR4"/>
    <property type="match status" value="1"/>
</dbReference>
<dbReference type="EMBL" id="AP025739">
    <property type="protein sequence ID" value="BDI29780.1"/>
    <property type="molecule type" value="Genomic_DNA"/>
</dbReference>
<evidence type="ECO:0000313" key="1">
    <source>
        <dbReference type="EMBL" id="BDI29780.1"/>
    </source>
</evidence>
<keyword evidence="2" id="KW-1185">Reference proteome</keyword>
<dbReference type="AlphaFoldDB" id="A0A402D5H7"/>
<dbReference type="SMART" id="SM00860">
    <property type="entry name" value="SMI1_KNR4"/>
    <property type="match status" value="1"/>
</dbReference>
<evidence type="ECO:0000313" key="2">
    <source>
        <dbReference type="Proteomes" id="UP000287394"/>
    </source>
</evidence>
<dbReference type="OrthoDB" id="515110at2"/>
<gene>
    <name evidence="1" type="ORF">CCAX7_18310</name>
</gene>